<name>A0AA94EF39_9GAMM</name>
<keyword evidence="1" id="KW-0472">Membrane</keyword>
<dbReference type="RefSeq" id="WP_105306629.1">
    <property type="nucleotide sequence ID" value="NZ_PIPS01000002.1"/>
</dbReference>
<comment type="caution">
    <text evidence="2">The sequence shown here is derived from an EMBL/GenBank/DDBJ whole genome shotgun (WGS) entry which is preliminary data.</text>
</comment>
<keyword evidence="3" id="KW-1185">Reference proteome</keyword>
<evidence type="ECO:0000313" key="3">
    <source>
        <dbReference type="Proteomes" id="UP000286680"/>
    </source>
</evidence>
<proteinExistence type="predicted"/>
<evidence type="ECO:0000256" key="1">
    <source>
        <dbReference type="SAM" id="Phobius"/>
    </source>
</evidence>
<sequence>MWQRVSAILITIIGLLMAVLGVVSENDSSIRIIGAVIMLAGVIWLYRQPLPSKQHSGDIPPLRWYQSPLLWLPIIAIVLFLISLAL</sequence>
<feature type="transmembrane region" description="Helical" evidence="1">
    <location>
        <begin position="7"/>
        <end position="24"/>
    </location>
</feature>
<dbReference type="EMBL" id="PIPS01000002">
    <property type="protein sequence ID" value="RUO43322.1"/>
    <property type="molecule type" value="Genomic_DNA"/>
</dbReference>
<reference evidence="3" key="1">
    <citation type="journal article" date="2018" name="Front. Microbiol.">
        <title>Genome-Based Analysis Reveals the Taxonomy and Diversity of the Family Idiomarinaceae.</title>
        <authorList>
            <person name="Liu Y."/>
            <person name="Lai Q."/>
            <person name="Shao Z."/>
        </authorList>
    </citation>
    <scope>NUCLEOTIDE SEQUENCE [LARGE SCALE GENOMIC DNA]</scope>
    <source>
        <strain evidence="3">SN-14</strain>
    </source>
</reference>
<gene>
    <name evidence="2" type="ORF">CWE23_08190</name>
</gene>
<dbReference type="AlphaFoldDB" id="A0AA94EF39"/>
<accession>A0AA94EF39</accession>
<feature type="transmembrane region" description="Helical" evidence="1">
    <location>
        <begin position="68"/>
        <end position="85"/>
    </location>
</feature>
<feature type="transmembrane region" description="Helical" evidence="1">
    <location>
        <begin position="30"/>
        <end position="47"/>
    </location>
</feature>
<keyword evidence="1" id="KW-1133">Transmembrane helix</keyword>
<evidence type="ECO:0000313" key="2">
    <source>
        <dbReference type="EMBL" id="RUO43322.1"/>
    </source>
</evidence>
<keyword evidence="1" id="KW-0812">Transmembrane</keyword>
<dbReference type="Proteomes" id="UP000286680">
    <property type="component" value="Unassembled WGS sequence"/>
</dbReference>
<protein>
    <submittedName>
        <fullName evidence="2">Uncharacterized protein</fullName>
    </submittedName>
</protein>
<organism evidence="2 3">
    <name type="scientific">Idiomarina aquatica</name>
    <dbReference type="NCBI Taxonomy" id="1327752"/>
    <lineage>
        <taxon>Bacteria</taxon>
        <taxon>Pseudomonadati</taxon>
        <taxon>Pseudomonadota</taxon>
        <taxon>Gammaproteobacteria</taxon>
        <taxon>Alteromonadales</taxon>
        <taxon>Idiomarinaceae</taxon>
        <taxon>Idiomarina</taxon>
    </lineage>
</organism>